<organism evidence="2 3">
    <name type="scientific">Neptunomonas antarctica</name>
    <dbReference type="NCBI Taxonomy" id="619304"/>
    <lineage>
        <taxon>Bacteria</taxon>
        <taxon>Pseudomonadati</taxon>
        <taxon>Pseudomonadota</taxon>
        <taxon>Gammaproteobacteria</taxon>
        <taxon>Oceanospirillales</taxon>
        <taxon>Oceanospirillaceae</taxon>
        <taxon>Neptunomonas</taxon>
    </lineage>
</organism>
<evidence type="ECO:0000313" key="3">
    <source>
        <dbReference type="Proteomes" id="UP000185999"/>
    </source>
</evidence>
<dbReference type="EMBL" id="FTOE01000001">
    <property type="protein sequence ID" value="SIS47846.1"/>
    <property type="molecule type" value="Genomic_DNA"/>
</dbReference>
<protein>
    <submittedName>
        <fullName evidence="2">Exosortase A system-associated hydrolase 1/exosortase A system-associated hydrolase 2</fullName>
    </submittedName>
</protein>
<dbReference type="OrthoDB" id="249225at2"/>
<keyword evidence="3" id="KW-1185">Reference proteome</keyword>
<accession>A0A1N7JF21</accession>
<proteinExistence type="predicted"/>
<sequence length="605" mass="66785">MIPQFISGPAGRLFISLYSPIQHVTDEWIIHLPAFAEEMNKSRKMMHDQAAAFSAKGAVVIVPDLYGTGDSEGDFGDASWGVWKQDIRYLVEWAKTRGAQKITLWGNRSGGLMALDLIREGLNDVSHLILWQPVHSGEQLMTQFLRLRMAAGMISGEKETVAQQREQLKTGKMLEVAGYDVGAALLLELDSISLKQMILPVSLRIDWLEVVSSSERPLLPASQKLLALWQSQGIDVHSQTVVGEPFWSTQEITSVPALVHDTALLISPLLMAVDSSAELSPSRLTSSESLSKHEYKQESKSGLLSAPESEHPFVFSCEGEELVGVIHLPVSSASTDIDEDTGVLIIVGGPQYRAGSHRQFVHLARHLAEQNIPVMRFDYRGMGDSSGAFVGFENIGVDIKHAIDSFMERVPTLKGVVLWGLCDAATAACFYAPEDKRVSGLVILNPWVRSEAGEATAFLKHYYLQRFCSKQFWQKVIKGEFNISGSVASLLSMLKRSAGGKAVEADIAADLIKVSEITAISSTNLAEKIESSLGAYRGPVQCIISGNDLTAAEFDDVVKRSKSFTRLLKQKRINREDLKSADHTFSKREWRDKVAAWTVNWIRTL</sequence>
<dbReference type="InterPro" id="IPR029058">
    <property type="entry name" value="AB_hydrolase_fold"/>
</dbReference>
<dbReference type="STRING" id="619304.SAMN05421760_1011044"/>
<dbReference type="PANTHER" id="PTHR42886:SF29">
    <property type="entry name" value="PUMMELIG, ISOFORM A"/>
    <property type="match status" value="1"/>
</dbReference>
<dbReference type="InterPro" id="IPR017532">
    <property type="entry name" value="Hydrolase-2_PEP"/>
</dbReference>
<keyword evidence="2" id="KW-0378">Hydrolase</keyword>
<name>A0A1N7JF21_9GAMM</name>
<dbReference type="GO" id="GO:0016787">
    <property type="term" value="F:hydrolase activity"/>
    <property type="evidence" value="ECO:0007669"/>
    <property type="project" value="UniProtKB-KW"/>
</dbReference>
<dbReference type="NCBIfam" id="TIGR03100">
    <property type="entry name" value="hydr1_PEP"/>
    <property type="match status" value="1"/>
</dbReference>
<reference evidence="3" key="1">
    <citation type="submission" date="2017-01" db="EMBL/GenBank/DDBJ databases">
        <authorList>
            <person name="Varghese N."/>
            <person name="Submissions S."/>
        </authorList>
    </citation>
    <scope>NUCLEOTIDE SEQUENCE [LARGE SCALE GENOMIC DNA]</scope>
    <source>
        <strain evidence="3">DSM 22306</strain>
    </source>
</reference>
<feature type="domain" description="Serine aminopeptidase S33" evidence="1">
    <location>
        <begin position="357"/>
        <end position="549"/>
    </location>
</feature>
<dbReference type="Proteomes" id="UP000185999">
    <property type="component" value="Unassembled WGS sequence"/>
</dbReference>
<dbReference type="InterPro" id="IPR017531">
    <property type="entry name" value="Hydrolase-1_PEP"/>
</dbReference>
<dbReference type="RefSeq" id="WP_054343166.1">
    <property type="nucleotide sequence ID" value="NZ_FTOE01000001.1"/>
</dbReference>
<dbReference type="InterPro" id="IPR022742">
    <property type="entry name" value="Hydrolase_4"/>
</dbReference>
<dbReference type="SUPFAM" id="SSF53474">
    <property type="entry name" value="alpha/beta-Hydrolases"/>
    <property type="match status" value="2"/>
</dbReference>
<gene>
    <name evidence="2" type="ORF">SAMN05421760_1011044</name>
</gene>
<evidence type="ECO:0000259" key="1">
    <source>
        <dbReference type="Pfam" id="PF12146"/>
    </source>
</evidence>
<dbReference type="Pfam" id="PF12146">
    <property type="entry name" value="Hydrolase_4"/>
    <property type="match status" value="2"/>
</dbReference>
<dbReference type="AlphaFoldDB" id="A0A1N7JF21"/>
<evidence type="ECO:0000313" key="2">
    <source>
        <dbReference type="EMBL" id="SIS47846.1"/>
    </source>
</evidence>
<dbReference type="Gene3D" id="3.40.50.1820">
    <property type="entry name" value="alpha/beta hydrolase"/>
    <property type="match status" value="2"/>
</dbReference>
<dbReference type="PANTHER" id="PTHR42886">
    <property type="entry name" value="RE40534P-RELATED"/>
    <property type="match status" value="1"/>
</dbReference>
<dbReference type="NCBIfam" id="TIGR03101">
    <property type="entry name" value="hydr2_PEP"/>
    <property type="match status" value="1"/>
</dbReference>
<feature type="domain" description="Serine aminopeptidase S33" evidence="1">
    <location>
        <begin position="42"/>
        <end position="147"/>
    </location>
</feature>